<accession>A0A7R9W897</accession>
<reference evidence="3" key="1">
    <citation type="submission" date="2021-01" db="EMBL/GenBank/DDBJ databases">
        <authorList>
            <person name="Corre E."/>
            <person name="Pelletier E."/>
            <person name="Niang G."/>
            <person name="Scheremetjew M."/>
            <person name="Finn R."/>
            <person name="Kale V."/>
            <person name="Holt S."/>
            <person name="Cochrane G."/>
            <person name="Meng A."/>
            <person name="Brown T."/>
            <person name="Cohen L."/>
        </authorList>
    </citation>
    <scope>NUCLEOTIDE SEQUENCE</scope>
    <source>
        <strain evidence="3">CCMP147</strain>
    </source>
</reference>
<feature type="signal peptide" evidence="2">
    <location>
        <begin position="1"/>
        <end position="18"/>
    </location>
</feature>
<organism evidence="3">
    <name type="scientific">Pseudictyota dubia</name>
    <dbReference type="NCBI Taxonomy" id="2749911"/>
    <lineage>
        <taxon>Eukaryota</taxon>
        <taxon>Sar</taxon>
        <taxon>Stramenopiles</taxon>
        <taxon>Ochrophyta</taxon>
        <taxon>Bacillariophyta</taxon>
        <taxon>Mediophyceae</taxon>
        <taxon>Biddulphiophycidae</taxon>
        <taxon>Eupodiscales</taxon>
        <taxon>Odontellaceae</taxon>
        <taxon>Pseudictyota</taxon>
    </lineage>
</organism>
<protein>
    <recommendedName>
        <fullName evidence="4">STI1 domain-containing protein</fullName>
    </recommendedName>
</protein>
<keyword evidence="2" id="KW-0732">Signal</keyword>
<dbReference type="EMBL" id="HBED01029624">
    <property type="protein sequence ID" value="CAD8316037.1"/>
    <property type="molecule type" value="Transcribed_RNA"/>
</dbReference>
<evidence type="ECO:0000256" key="1">
    <source>
        <dbReference type="SAM" id="MobiDB-lite"/>
    </source>
</evidence>
<feature type="compositionally biased region" description="Basic and acidic residues" evidence="1">
    <location>
        <begin position="428"/>
        <end position="440"/>
    </location>
</feature>
<evidence type="ECO:0008006" key="4">
    <source>
        <dbReference type="Google" id="ProtNLM"/>
    </source>
</evidence>
<sequence>MKFPLVSVFALIVSGTDGFSPTHTRKHDLTWSLSRMTNSVERNRCAGLKASFSDEDKGTAERMSEILKEESSNPANMAASAEQMKNMTPDDMDKMIAEMDQMGPLQEASLKAMGMDPALMKKSMKMMRDNPAMMESAKKMMEGMTPDQMIAQSRLAQEQMAAMSPDQVEQATKAMEELSSDQLEAAAEIIKEKGMPGSAGDPMVIETMYRAAELMSRPPTGGVTLQGFKTLPPITVLSGNRDEDLSPRELAECWADGALGATRVDRSGFERVWNEVREYFEGDIMDEARKTASKKKIRSSEPESKATEVVASPVSVSPPGSSSTASSSVGANLSPEQMRAVNDQVKNMSDDDMGSMLDAMSEMSPAQEARMKEMGVDPTMMKRAGEMMKNNPMARKAAQAMMKNMSPEQMLKMSQQAQQQMANMSPEDYEKAMERMKKGQ</sequence>
<evidence type="ECO:0000313" key="3">
    <source>
        <dbReference type="EMBL" id="CAD8316037.1"/>
    </source>
</evidence>
<feature type="region of interest" description="Disordered" evidence="1">
    <location>
        <begin position="408"/>
        <end position="440"/>
    </location>
</feature>
<evidence type="ECO:0000256" key="2">
    <source>
        <dbReference type="SAM" id="SignalP"/>
    </source>
</evidence>
<gene>
    <name evidence="3" type="ORF">TDUB1175_LOCUS14830</name>
</gene>
<feature type="compositionally biased region" description="Low complexity" evidence="1">
    <location>
        <begin position="309"/>
        <end position="331"/>
    </location>
</feature>
<name>A0A7R9W897_9STRA</name>
<dbReference type="AlphaFoldDB" id="A0A7R9W897"/>
<feature type="region of interest" description="Disordered" evidence="1">
    <location>
        <begin position="292"/>
        <end position="335"/>
    </location>
</feature>
<proteinExistence type="predicted"/>
<feature type="compositionally biased region" description="Low complexity" evidence="1">
    <location>
        <begin position="409"/>
        <end position="425"/>
    </location>
</feature>
<feature type="chain" id="PRO_5031294405" description="STI1 domain-containing protein" evidence="2">
    <location>
        <begin position="19"/>
        <end position="440"/>
    </location>
</feature>